<evidence type="ECO:0008006" key="3">
    <source>
        <dbReference type="Google" id="ProtNLM"/>
    </source>
</evidence>
<evidence type="ECO:0000313" key="2">
    <source>
        <dbReference type="Proteomes" id="UP000288805"/>
    </source>
</evidence>
<protein>
    <recommendedName>
        <fullName evidence="3">Copia protein</fullName>
    </recommendedName>
</protein>
<dbReference type="Proteomes" id="UP000288805">
    <property type="component" value="Unassembled WGS sequence"/>
</dbReference>
<dbReference type="EMBL" id="QGNW01000720">
    <property type="protein sequence ID" value="RVW64433.1"/>
    <property type="molecule type" value="Genomic_DNA"/>
</dbReference>
<dbReference type="CDD" id="cd09272">
    <property type="entry name" value="RNase_HI_RT_Ty1"/>
    <property type="match status" value="1"/>
</dbReference>
<sequence>MTWLMNSMNEEIGSNYMFYSTTKELWDNGEESVTKYFSLLKLLWIYKFLVGLNVEFDEVRGRIIGRVPLPKISEVFVEVRREESQRHQPVFSEDLEKGHESSAVIVTNHAILKKPIGKSMEYQQISKAACLDREDQNLRKKIGSAKLIDGLYYFDGGESVQPNIECLVYTRRKTHQKSQIQPIPLGNDQSRPLGTKSLNITGSPTSNLLSIPVISSLDLVIAIALRKALDDPNWKVAVMEEMNALKRSVLTDNDKEELDRLKRRLVVEFEIKDLGALKYFLGKEFARSKEAISIAHNLALHDRTKHVEVDNHFIKEKLENRLICMPYIPTTEQVVDVLTKGILTKQFD</sequence>
<gene>
    <name evidence="1" type="ORF">CK203_061714</name>
</gene>
<dbReference type="PANTHER" id="PTHR34222:SF40">
    <property type="match status" value="1"/>
</dbReference>
<comment type="caution">
    <text evidence="1">The sequence shown here is derived from an EMBL/GenBank/DDBJ whole genome shotgun (WGS) entry which is preliminary data.</text>
</comment>
<dbReference type="AlphaFoldDB" id="A0A438FWV2"/>
<reference evidence="1 2" key="1">
    <citation type="journal article" date="2018" name="PLoS Genet.">
        <title>Population sequencing reveals clonal diversity and ancestral inbreeding in the grapevine cultivar Chardonnay.</title>
        <authorList>
            <person name="Roach M.J."/>
            <person name="Johnson D.L."/>
            <person name="Bohlmann J."/>
            <person name="van Vuuren H.J."/>
            <person name="Jones S.J."/>
            <person name="Pretorius I.S."/>
            <person name="Schmidt S.A."/>
            <person name="Borneman A.R."/>
        </authorList>
    </citation>
    <scope>NUCLEOTIDE SEQUENCE [LARGE SCALE GENOMIC DNA]</scope>
    <source>
        <strain evidence="2">cv. Chardonnay</strain>
        <tissue evidence="1">Leaf</tissue>
    </source>
</reference>
<name>A0A438FWV2_VITVI</name>
<proteinExistence type="predicted"/>
<organism evidence="1 2">
    <name type="scientific">Vitis vinifera</name>
    <name type="common">Grape</name>
    <dbReference type="NCBI Taxonomy" id="29760"/>
    <lineage>
        <taxon>Eukaryota</taxon>
        <taxon>Viridiplantae</taxon>
        <taxon>Streptophyta</taxon>
        <taxon>Embryophyta</taxon>
        <taxon>Tracheophyta</taxon>
        <taxon>Spermatophyta</taxon>
        <taxon>Magnoliopsida</taxon>
        <taxon>eudicotyledons</taxon>
        <taxon>Gunneridae</taxon>
        <taxon>Pentapetalae</taxon>
        <taxon>rosids</taxon>
        <taxon>Vitales</taxon>
        <taxon>Vitaceae</taxon>
        <taxon>Viteae</taxon>
        <taxon>Vitis</taxon>
    </lineage>
</organism>
<dbReference type="PANTHER" id="PTHR34222">
    <property type="entry name" value="GAG_PRE-INTEGRS DOMAIN-CONTAINING PROTEIN"/>
    <property type="match status" value="1"/>
</dbReference>
<accession>A0A438FWV2</accession>
<evidence type="ECO:0000313" key="1">
    <source>
        <dbReference type="EMBL" id="RVW64433.1"/>
    </source>
</evidence>